<evidence type="ECO:0000256" key="1">
    <source>
        <dbReference type="SAM" id="SignalP"/>
    </source>
</evidence>
<dbReference type="RefSeq" id="WP_340333113.1">
    <property type="nucleotide sequence ID" value="NZ_JBBKZS010000001.1"/>
</dbReference>
<sequence>MTCLTKYLAALLFGFALAGCGVVPNDVIHLRNGNLRSSSYNGAATYCENKQLTAKMLGKAPGDTGVDFRCE</sequence>
<name>A0ABU8X007_9BURK</name>
<feature type="chain" id="PRO_5046515840" description="Lipoprotein" evidence="1">
    <location>
        <begin position="19"/>
        <end position="71"/>
    </location>
</feature>
<dbReference type="Proteomes" id="UP001367030">
    <property type="component" value="Unassembled WGS sequence"/>
</dbReference>
<proteinExistence type="predicted"/>
<keyword evidence="3" id="KW-1185">Reference proteome</keyword>
<reference evidence="2 3" key="1">
    <citation type="submission" date="2024-03" db="EMBL/GenBank/DDBJ databases">
        <title>Novel species of the genus Variovorax.</title>
        <authorList>
            <person name="Liu Q."/>
            <person name="Xin Y.-H."/>
        </authorList>
    </citation>
    <scope>NUCLEOTIDE SEQUENCE [LARGE SCALE GENOMIC DNA]</scope>
    <source>
        <strain evidence="2 3">KACC 18901</strain>
    </source>
</reference>
<dbReference type="EMBL" id="JBBKZS010000001">
    <property type="protein sequence ID" value="MEJ8852999.1"/>
    <property type="molecule type" value="Genomic_DNA"/>
</dbReference>
<accession>A0ABU8X007</accession>
<keyword evidence="1" id="KW-0732">Signal</keyword>
<feature type="signal peptide" evidence="1">
    <location>
        <begin position="1"/>
        <end position="18"/>
    </location>
</feature>
<evidence type="ECO:0000313" key="3">
    <source>
        <dbReference type="Proteomes" id="UP001367030"/>
    </source>
</evidence>
<evidence type="ECO:0008006" key="4">
    <source>
        <dbReference type="Google" id="ProtNLM"/>
    </source>
</evidence>
<organism evidence="2 3">
    <name type="scientific">Variovorax robiniae</name>
    <dbReference type="NCBI Taxonomy" id="1836199"/>
    <lineage>
        <taxon>Bacteria</taxon>
        <taxon>Pseudomonadati</taxon>
        <taxon>Pseudomonadota</taxon>
        <taxon>Betaproteobacteria</taxon>
        <taxon>Burkholderiales</taxon>
        <taxon>Comamonadaceae</taxon>
        <taxon>Variovorax</taxon>
    </lineage>
</organism>
<comment type="caution">
    <text evidence="2">The sequence shown here is derived from an EMBL/GenBank/DDBJ whole genome shotgun (WGS) entry which is preliminary data.</text>
</comment>
<evidence type="ECO:0000313" key="2">
    <source>
        <dbReference type="EMBL" id="MEJ8852999.1"/>
    </source>
</evidence>
<gene>
    <name evidence="2" type="ORF">WKW79_00370</name>
</gene>
<dbReference type="PROSITE" id="PS51257">
    <property type="entry name" value="PROKAR_LIPOPROTEIN"/>
    <property type="match status" value="1"/>
</dbReference>
<protein>
    <recommendedName>
        <fullName evidence="4">Lipoprotein</fullName>
    </recommendedName>
</protein>